<reference evidence="4 5" key="1">
    <citation type="journal article" date="2019" name="Int. J. Syst. Evol. Microbiol.">
        <title>The Global Catalogue of Microorganisms (GCM) 10K type strain sequencing project: providing services to taxonomists for standard genome sequencing and annotation.</title>
        <authorList>
            <consortium name="The Broad Institute Genomics Platform"/>
            <consortium name="The Broad Institute Genome Sequencing Center for Infectious Disease"/>
            <person name="Wu L."/>
            <person name="Ma J."/>
        </authorList>
    </citation>
    <scope>NUCLEOTIDE SEQUENCE [LARGE SCALE GENOMIC DNA]</scope>
    <source>
        <strain evidence="4 5">DT92</strain>
    </source>
</reference>
<keyword evidence="2" id="KW-0804">Transcription</keyword>
<accession>A0ABD5XS87</accession>
<comment type="caution">
    <text evidence="4">The sequence shown here is derived from an EMBL/GenBank/DDBJ whole genome shotgun (WGS) entry which is preliminary data.</text>
</comment>
<evidence type="ECO:0000256" key="1">
    <source>
        <dbReference type="ARBA" id="ARBA00023015"/>
    </source>
</evidence>
<dbReference type="Proteomes" id="UP001596368">
    <property type="component" value="Unassembled WGS sequence"/>
</dbReference>
<evidence type="ECO:0000313" key="4">
    <source>
        <dbReference type="EMBL" id="MFC7138033.1"/>
    </source>
</evidence>
<name>A0ABD5XS87_9EURY</name>
<dbReference type="EMBL" id="JBHSZG010000008">
    <property type="protein sequence ID" value="MFC7138033.1"/>
    <property type="molecule type" value="Genomic_DNA"/>
</dbReference>
<dbReference type="AlphaFoldDB" id="A0ABD5XS87"/>
<dbReference type="Pfam" id="PF04967">
    <property type="entry name" value="HTH_10"/>
    <property type="match status" value="1"/>
</dbReference>
<dbReference type="InterPro" id="IPR007050">
    <property type="entry name" value="HTH_bacterioopsin"/>
</dbReference>
<dbReference type="PANTHER" id="PTHR34236">
    <property type="entry name" value="DIMETHYL SULFOXIDE REDUCTASE TRANSCRIPTIONAL ACTIVATOR"/>
    <property type="match status" value="1"/>
</dbReference>
<keyword evidence="5" id="KW-1185">Reference proteome</keyword>
<feature type="domain" description="HTH bat-type" evidence="3">
    <location>
        <begin position="151"/>
        <end position="202"/>
    </location>
</feature>
<dbReference type="PANTHER" id="PTHR34236:SF1">
    <property type="entry name" value="DIMETHYL SULFOXIDE REDUCTASE TRANSCRIPTIONAL ACTIVATOR"/>
    <property type="match status" value="1"/>
</dbReference>
<keyword evidence="1" id="KW-0805">Transcription regulation</keyword>
<proteinExistence type="predicted"/>
<protein>
    <submittedName>
        <fullName evidence="4">Helix-turn-helix domain-containing protein</fullName>
    </submittedName>
</protein>
<sequence>MIRARFRLRLVEGLWIAEVSRTFPEATLRLLTGVPVDNRTMELGETRAEDPRAVVSAIEAHPDVLAHQLLHCDAERSISKYETRDQALFEFLGASSLLPEFPLVVEDGTMTFGVTATRADFEAFGDQLDASGLRYELLSVVHREESGGGPLTDRQLECLTVAWRLGYFEVPRDCSLAEVAEALDVDTSTVSETIRRGTARVLEQFLTERRRA</sequence>
<organism evidence="4 5">
    <name type="scientific">Halobaculum litoreum</name>
    <dbReference type="NCBI Taxonomy" id="3031998"/>
    <lineage>
        <taxon>Archaea</taxon>
        <taxon>Methanobacteriati</taxon>
        <taxon>Methanobacteriota</taxon>
        <taxon>Stenosarchaea group</taxon>
        <taxon>Halobacteria</taxon>
        <taxon>Halobacteriales</taxon>
        <taxon>Haloferacaceae</taxon>
        <taxon>Halobaculum</taxon>
    </lineage>
</organism>
<evidence type="ECO:0000313" key="5">
    <source>
        <dbReference type="Proteomes" id="UP001596368"/>
    </source>
</evidence>
<evidence type="ECO:0000259" key="3">
    <source>
        <dbReference type="Pfam" id="PF04967"/>
    </source>
</evidence>
<gene>
    <name evidence="4" type="ORF">ACFQRB_19350</name>
</gene>
<evidence type="ECO:0000256" key="2">
    <source>
        <dbReference type="ARBA" id="ARBA00023163"/>
    </source>
</evidence>